<evidence type="ECO:0000313" key="3">
    <source>
        <dbReference type="Proteomes" id="UP001291623"/>
    </source>
</evidence>
<proteinExistence type="predicted"/>
<gene>
    <name evidence="2" type="ORF">RND71_003460</name>
</gene>
<reference evidence="2" key="1">
    <citation type="submission" date="2023-12" db="EMBL/GenBank/DDBJ databases">
        <title>Genome assembly of Anisodus tanguticus.</title>
        <authorList>
            <person name="Wang Y.-J."/>
        </authorList>
    </citation>
    <scope>NUCLEOTIDE SEQUENCE</scope>
    <source>
        <strain evidence="2">KB-2021</strain>
        <tissue evidence="2">Leaf</tissue>
    </source>
</reference>
<organism evidence="2 3">
    <name type="scientific">Anisodus tanguticus</name>
    <dbReference type="NCBI Taxonomy" id="243964"/>
    <lineage>
        <taxon>Eukaryota</taxon>
        <taxon>Viridiplantae</taxon>
        <taxon>Streptophyta</taxon>
        <taxon>Embryophyta</taxon>
        <taxon>Tracheophyta</taxon>
        <taxon>Spermatophyta</taxon>
        <taxon>Magnoliopsida</taxon>
        <taxon>eudicotyledons</taxon>
        <taxon>Gunneridae</taxon>
        <taxon>Pentapetalae</taxon>
        <taxon>asterids</taxon>
        <taxon>lamiids</taxon>
        <taxon>Solanales</taxon>
        <taxon>Solanaceae</taxon>
        <taxon>Solanoideae</taxon>
        <taxon>Hyoscyameae</taxon>
        <taxon>Anisodus</taxon>
    </lineage>
</organism>
<keyword evidence="3" id="KW-1185">Reference proteome</keyword>
<evidence type="ECO:0000256" key="1">
    <source>
        <dbReference type="SAM" id="MobiDB-lite"/>
    </source>
</evidence>
<protein>
    <submittedName>
        <fullName evidence="2">Uncharacterized protein</fullName>
    </submittedName>
</protein>
<sequence length="70" mass="8099">MGHYKDIVSQPNLGGRGWPTPDALRPERTNHDTCSILNNTWDDKAFNETRALVVYKSQLWRSRSKNLIDN</sequence>
<accession>A0AAE1SWH3</accession>
<name>A0AAE1SWH3_9SOLA</name>
<dbReference type="EMBL" id="JAVYJV010000002">
    <property type="protein sequence ID" value="KAK4377164.1"/>
    <property type="molecule type" value="Genomic_DNA"/>
</dbReference>
<comment type="caution">
    <text evidence="2">The sequence shown here is derived from an EMBL/GenBank/DDBJ whole genome shotgun (WGS) entry which is preliminary data.</text>
</comment>
<dbReference type="Proteomes" id="UP001291623">
    <property type="component" value="Unassembled WGS sequence"/>
</dbReference>
<feature type="region of interest" description="Disordered" evidence="1">
    <location>
        <begin position="1"/>
        <end position="22"/>
    </location>
</feature>
<evidence type="ECO:0000313" key="2">
    <source>
        <dbReference type="EMBL" id="KAK4377164.1"/>
    </source>
</evidence>
<dbReference type="AlphaFoldDB" id="A0AAE1SWH3"/>